<comment type="caution">
    <text evidence="1">Lacks conserved residue(s) required for the propagation of feature annotation.</text>
</comment>
<feature type="short sequence motif" description="GXWXGXG" evidence="1">
    <location>
        <begin position="21"/>
        <end position="27"/>
    </location>
</feature>
<dbReference type="RefSeq" id="WP_179914499.1">
    <property type="nucleotide sequence ID" value="NZ_JACBYE010000066.1"/>
</dbReference>
<reference evidence="4 5" key="1">
    <citation type="submission" date="2020-07" db="EMBL/GenBank/DDBJ databases">
        <title>MOT database genomes.</title>
        <authorList>
            <person name="Joseph S."/>
            <person name="Aduse-Opoku J."/>
            <person name="Hashim A."/>
            <person name="Wade W."/>
            <person name="Curtis M."/>
        </authorList>
    </citation>
    <scope>NUCLEOTIDE SEQUENCE [LARGE SCALE GENOMIC DNA]</scope>
    <source>
        <strain evidence="4 5">DSM 100099</strain>
    </source>
</reference>
<accession>A0A853F0H1</accession>
<sequence>MSFAIPDGLAPEVYPLAWLVGSWRGEGVISYPGIDTVAVLQDVTFDHDGGPYLRYESTIRVIEPVVPATVPEEWAQSSADPEDPTSGDAPDGSPAAPPAADAPPAVVPPLGTGETTIWSTETGYWRVPPDRPEGLPEGKTPLEVMMTDPAGRLTMYLGAVGNGRIDLASDLIARTPTAAEVSASSRLYGLVEGHLMWVWEIAAFGHPLQSYVSANLSRVEE</sequence>
<proteinExistence type="inferred from homology"/>
<dbReference type="PANTHER" id="PTHR15854:SF4">
    <property type="entry name" value="PEROXYNITRITE ISOMERASE THAP4"/>
    <property type="match status" value="1"/>
</dbReference>
<dbReference type="EMBL" id="JACBYE010000066">
    <property type="protein sequence ID" value="NYS95312.1"/>
    <property type="molecule type" value="Genomic_DNA"/>
</dbReference>
<dbReference type="CDD" id="cd07828">
    <property type="entry name" value="lipocalin_heme-bd-THAP4-like"/>
    <property type="match status" value="1"/>
</dbReference>
<feature type="compositionally biased region" description="Pro residues" evidence="2">
    <location>
        <begin position="95"/>
        <end position="107"/>
    </location>
</feature>
<dbReference type="InterPro" id="IPR045165">
    <property type="entry name" value="Nitrobindin"/>
</dbReference>
<dbReference type="PANTHER" id="PTHR15854">
    <property type="entry name" value="THAP4 PROTEIN"/>
    <property type="match status" value="1"/>
</dbReference>
<evidence type="ECO:0000259" key="3">
    <source>
        <dbReference type="Pfam" id="PF08768"/>
    </source>
</evidence>
<dbReference type="Proteomes" id="UP000561011">
    <property type="component" value="Unassembled WGS sequence"/>
</dbReference>
<evidence type="ECO:0000256" key="1">
    <source>
        <dbReference type="HAMAP-Rule" id="MF_01297"/>
    </source>
</evidence>
<dbReference type="AlphaFoldDB" id="A0A853F0H1"/>
<comment type="caution">
    <text evidence="4">The sequence shown here is derived from an EMBL/GenBank/DDBJ whole genome shotgun (WGS) entry which is preliminary data.</text>
</comment>
<dbReference type="SUPFAM" id="SSF50814">
    <property type="entry name" value="Lipocalins"/>
    <property type="match status" value="2"/>
</dbReference>
<keyword evidence="5" id="KW-1185">Reference proteome</keyword>
<dbReference type="InterPro" id="IPR022939">
    <property type="entry name" value="Nb(III)_bact/plant"/>
</dbReference>
<dbReference type="InterPro" id="IPR012674">
    <property type="entry name" value="Calycin"/>
</dbReference>
<dbReference type="InterPro" id="IPR014878">
    <property type="entry name" value="THAP4-like_heme-bd"/>
</dbReference>
<dbReference type="HAMAP" id="MF_01297">
    <property type="entry name" value="nitrobindin"/>
    <property type="match status" value="1"/>
</dbReference>
<name>A0A853F0H1_9MICO</name>
<protein>
    <recommendedName>
        <fullName evidence="1">Ferric nitrobindin-like protein</fullName>
    </recommendedName>
</protein>
<dbReference type="Gene3D" id="2.40.128.20">
    <property type="match status" value="1"/>
</dbReference>
<dbReference type="Pfam" id="PF08768">
    <property type="entry name" value="THAP4_heme-bd"/>
    <property type="match status" value="1"/>
</dbReference>
<evidence type="ECO:0000256" key="2">
    <source>
        <dbReference type="SAM" id="MobiDB-lite"/>
    </source>
</evidence>
<feature type="region of interest" description="Disordered" evidence="2">
    <location>
        <begin position="73"/>
        <end position="112"/>
    </location>
</feature>
<feature type="domain" description="THAP4-like heme-binding" evidence="3">
    <location>
        <begin position="13"/>
        <end position="218"/>
    </location>
</feature>
<organism evidence="4 5">
    <name type="scientific">Sanguibacter inulinus</name>
    <dbReference type="NCBI Taxonomy" id="60922"/>
    <lineage>
        <taxon>Bacteria</taxon>
        <taxon>Bacillati</taxon>
        <taxon>Actinomycetota</taxon>
        <taxon>Actinomycetes</taxon>
        <taxon>Micrococcales</taxon>
        <taxon>Sanguibacteraceae</taxon>
        <taxon>Sanguibacter</taxon>
    </lineage>
</organism>
<comment type="similarity">
    <text evidence="1">Belongs to the nitrobindin family.</text>
</comment>
<evidence type="ECO:0000313" key="4">
    <source>
        <dbReference type="EMBL" id="NYS95312.1"/>
    </source>
</evidence>
<gene>
    <name evidence="4" type="ORF">HZZ10_17545</name>
</gene>
<comment type="caution">
    <text evidence="1">Lacks the conserved His residue that binds heme iron in the nitrobindin family.</text>
</comment>
<evidence type="ECO:0000313" key="5">
    <source>
        <dbReference type="Proteomes" id="UP000561011"/>
    </source>
</evidence>